<accession>A0ABR0BP22</accession>
<proteinExistence type="predicted"/>
<feature type="compositionally biased region" description="Polar residues" evidence="1">
    <location>
        <begin position="917"/>
        <end position="927"/>
    </location>
</feature>
<organism evidence="2 3">
    <name type="scientific">Purpureocillium lilacinum</name>
    <name type="common">Paecilomyces lilacinus</name>
    <dbReference type="NCBI Taxonomy" id="33203"/>
    <lineage>
        <taxon>Eukaryota</taxon>
        <taxon>Fungi</taxon>
        <taxon>Dikarya</taxon>
        <taxon>Ascomycota</taxon>
        <taxon>Pezizomycotina</taxon>
        <taxon>Sordariomycetes</taxon>
        <taxon>Hypocreomycetidae</taxon>
        <taxon>Hypocreales</taxon>
        <taxon>Ophiocordycipitaceae</taxon>
        <taxon>Purpureocillium</taxon>
    </lineage>
</organism>
<feature type="region of interest" description="Disordered" evidence="1">
    <location>
        <begin position="787"/>
        <end position="844"/>
    </location>
</feature>
<feature type="region of interest" description="Disordered" evidence="1">
    <location>
        <begin position="196"/>
        <end position="218"/>
    </location>
</feature>
<keyword evidence="3" id="KW-1185">Reference proteome</keyword>
<evidence type="ECO:0000313" key="2">
    <source>
        <dbReference type="EMBL" id="KAK4085780.1"/>
    </source>
</evidence>
<dbReference type="Proteomes" id="UP001287286">
    <property type="component" value="Unassembled WGS sequence"/>
</dbReference>
<feature type="region of interest" description="Disordered" evidence="1">
    <location>
        <begin position="648"/>
        <end position="668"/>
    </location>
</feature>
<feature type="compositionally biased region" description="Low complexity" evidence="1">
    <location>
        <begin position="989"/>
        <end position="1011"/>
    </location>
</feature>
<feature type="region of interest" description="Disordered" evidence="1">
    <location>
        <begin position="489"/>
        <end position="521"/>
    </location>
</feature>
<evidence type="ECO:0000313" key="3">
    <source>
        <dbReference type="Proteomes" id="UP001287286"/>
    </source>
</evidence>
<feature type="region of interest" description="Disordered" evidence="1">
    <location>
        <begin position="875"/>
        <end position="932"/>
    </location>
</feature>
<evidence type="ECO:0000256" key="1">
    <source>
        <dbReference type="SAM" id="MobiDB-lite"/>
    </source>
</evidence>
<dbReference type="EMBL" id="JAWRVI010000047">
    <property type="protein sequence ID" value="KAK4085780.1"/>
    <property type="molecule type" value="Genomic_DNA"/>
</dbReference>
<name>A0ABR0BP22_PURLI</name>
<feature type="region of interest" description="Disordered" evidence="1">
    <location>
        <begin position="989"/>
        <end position="1020"/>
    </location>
</feature>
<comment type="caution">
    <text evidence="2">The sequence shown here is derived from an EMBL/GenBank/DDBJ whole genome shotgun (WGS) entry which is preliminary data.</text>
</comment>
<feature type="compositionally biased region" description="Polar residues" evidence="1">
    <location>
        <begin position="657"/>
        <end position="667"/>
    </location>
</feature>
<feature type="compositionally biased region" description="Low complexity" evidence="1">
    <location>
        <begin position="891"/>
        <end position="907"/>
    </location>
</feature>
<feature type="compositionally biased region" description="Polar residues" evidence="1">
    <location>
        <begin position="816"/>
        <end position="836"/>
    </location>
</feature>
<feature type="compositionally biased region" description="Basic and acidic residues" evidence="1">
    <location>
        <begin position="501"/>
        <end position="512"/>
    </location>
</feature>
<protein>
    <submittedName>
        <fullName evidence="2">Uncharacterized protein</fullName>
    </submittedName>
</protein>
<gene>
    <name evidence="2" type="ORF">Purlil1_9940</name>
</gene>
<feature type="compositionally biased region" description="Polar residues" evidence="1">
    <location>
        <begin position="200"/>
        <end position="212"/>
    </location>
</feature>
<reference evidence="2 3" key="1">
    <citation type="journal article" date="2024" name="Microbiol. Resour. Announc.">
        <title>Genome annotations for the ascomycete fungi Trichoderma harzianum, Trichoderma aggressivum, and Purpureocillium lilacinum.</title>
        <authorList>
            <person name="Beijen E.P.W."/>
            <person name="Ohm R.A."/>
        </authorList>
    </citation>
    <scope>NUCLEOTIDE SEQUENCE [LARGE SCALE GENOMIC DNA]</scope>
    <source>
        <strain evidence="2 3">CBS 150709</strain>
    </source>
</reference>
<sequence>MQSSFVASGGEPDPADGGARFLNAAVTASTLLLPLPPSINWLRQLQGMGPDKLDPLGRYLLRLAATANLCSYLPLRAIVERRAYATYINGACTEPEAGQEMRSALVQPGPNPVDVTAHALPAAWWARRKGVAAMLAQKPRSWDAVGCGCMPGPVLPRACVAAAAGDMPRQIPGLLQQTRTGRHGGVSQPVAIRALAPKTARQTDGPTDTGRYSPSVPGHSPAQATCIFRAFLDLRHTVTKRAKYRVRTYQCMQNICLRRRAYRAAYLQHAGTTHMRSVEKWNEAKWFVRAQLALPSPARCVTPCLVGCPGTPLAWPATQRAADPHFRGRPERTRSARPTVVVPFHGGDGTDRAHALSLEPPSVSNGFAPGTAKFRHAHITDKVSRTTLVTGRMNCVEHGSTKAADRKSLNCRRYPTYAPSGYAIYRGWLTLPDGLVAVAERAVRQDGACLGYRAHHTGEAPPMQAGPAPALRLHPMALRAPLPVVPLGHRLRGRRPLSPRSDQEAREEKEEAGPNGRRRAGLPLFDLTWPSTVRQGPTKYFGRIATLRRRSFPPAVRLLPPHCSLPALRGFPSAGRRHHILARLQPLAHCVSQNQVARDTGRCKQGGLRLPPPANDPPELRQAWAQFASPRSSRAGFGSKVTITIEPGVHKDRAPSQLPSAALTSTGGTQGAEWSRYLALRAAIYWRAAAPDTADTSLVQLHVRLDKLVVLPTCGQQLTRLLVTRTSYMAVVRARNIHAKQEIWEHGCNNALILPSEPLSTLNMSYQYIAPPPHDPAMEYSPAFRIMPQDSSAPEGDGRDSEGSYDDNPGSALRRSFSTPNASQMQQGTSGAQMSTGGTGEKKRNKLGYHRTSIACNCGQVIAAVAKFDVLPPLKSRTGGESRSRGAVRQTAGSSVASSTSSPAVAGGSPGEMAGMIQSNKGQTTTDDYLPADVKEVPSNGLPAGGHYGFGSQAPGMWMSPDSNGAPLVKAEGLNMTWTPYPAESPLSAQFSPFPQSSGSSAPWAPGSSEAGSHDDMAWSEFPQPARSMSYSGESTAGQQQLQYLAAGDGQQFERRASNFSGIYGQPFGPSAANMTSSGIAGLDGHDTILAGAVPSDADSWHQQNVLAQDSAQFRGWQYGKATGNQQVWLDEQRQQTVVTQAPSDSYYSA</sequence>